<proteinExistence type="inferred from homology"/>
<dbReference type="InterPro" id="IPR011067">
    <property type="entry name" value="Plasmid_toxin/cell-grow_inhib"/>
</dbReference>
<name>A0ABW9QT70_9ACTN</name>
<keyword evidence="2" id="KW-1277">Toxin-antitoxin system</keyword>
<organism evidence="4 5">
    <name type="scientific">Acidiferrimicrobium australe</name>
    <dbReference type="NCBI Taxonomy" id="2664430"/>
    <lineage>
        <taxon>Bacteria</taxon>
        <taxon>Bacillati</taxon>
        <taxon>Actinomycetota</taxon>
        <taxon>Acidimicrobiia</taxon>
        <taxon>Acidimicrobiales</taxon>
        <taxon>Acidimicrobiaceae</taxon>
        <taxon>Acidiferrimicrobium</taxon>
    </lineage>
</organism>
<evidence type="ECO:0000313" key="4">
    <source>
        <dbReference type="EMBL" id="MST32899.1"/>
    </source>
</evidence>
<dbReference type="PANTHER" id="PTHR33988">
    <property type="entry name" value="ENDORIBONUCLEASE MAZF-RELATED"/>
    <property type="match status" value="1"/>
</dbReference>
<keyword evidence="5" id="KW-1185">Reference proteome</keyword>
<comment type="caution">
    <text evidence="4">The sequence shown here is derived from an EMBL/GenBank/DDBJ whole genome shotgun (WGS) entry which is preliminary data.</text>
</comment>
<comment type="similarity">
    <text evidence="1 3">Belongs to the PemK/MazF family.</text>
</comment>
<keyword evidence="3" id="KW-0255">Endonuclease</keyword>
<dbReference type="InterPro" id="IPR003477">
    <property type="entry name" value="PemK-like"/>
</dbReference>
<evidence type="ECO:0000313" key="5">
    <source>
        <dbReference type="Proteomes" id="UP000437736"/>
    </source>
</evidence>
<accession>A0ABW9QT70</accession>
<sequence length="112" mass="12211">MTARRGDIWLVDFGEPIGRGQAGRRPAVVVSADPLNDSRAGVVIVVPCTTTWRQLPSHVELDPEVCGLDEVSYAKCEDVKSVSDERLVTRLGAANDEALFAITRALRFLLGF</sequence>
<dbReference type="Proteomes" id="UP000437736">
    <property type="component" value="Unassembled WGS sequence"/>
</dbReference>
<keyword evidence="3" id="KW-0378">Hydrolase</keyword>
<evidence type="ECO:0000256" key="3">
    <source>
        <dbReference type="PIRNR" id="PIRNR033490"/>
    </source>
</evidence>
<dbReference type="EMBL" id="WJHE01000426">
    <property type="protein sequence ID" value="MST32899.1"/>
    <property type="molecule type" value="Genomic_DNA"/>
</dbReference>
<dbReference type="EC" id="3.1.-.-" evidence="3"/>
<evidence type="ECO:0000256" key="1">
    <source>
        <dbReference type="ARBA" id="ARBA00007521"/>
    </source>
</evidence>
<dbReference type="PIRSF" id="PIRSF033490">
    <property type="entry name" value="MazF"/>
    <property type="match status" value="1"/>
</dbReference>
<reference evidence="4 5" key="1">
    <citation type="submission" date="2019-11" db="EMBL/GenBank/DDBJ databases">
        <title>Acidiferrimicrobium australis gen. nov., sp. nov., an acidophilic and obligately heterotrophic, member of the Actinobacteria that catalyses dissimilatory oxido- reduction of iron isolated from metal-rich acidic water in Chile.</title>
        <authorList>
            <person name="Gonzalez D."/>
            <person name="Huber K."/>
            <person name="Hedrich S."/>
            <person name="Rojas-Villalobos C."/>
            <person name="Quatrini R."/>
            <person name="Dinamarca M.A."/>
            <person name="Schwarz A."/>
            <person name="Canales C."/>
            <person name="Nancucheo I."/>
        </authorList>
    </citation>
    <scope>NUCLEOTIDE SEQUENCE [LARGE SCALE GENOMIC DNA]</scope>
    <source>
        <strain evidence="4 5">USS-CCA1</strain>
    </source>
</reference>
<dbReference type="PANTHER" id="PTHR33988:SF1">
    <property type="entry name" value="ENDORIBONUCLEASE MAZF7-RELATED"/>
    <property type="match status" value="1"/>
</dbReference>
<dbReference type="Gene3D" id="2.30.30.110">
    <property type="match status" value="1"/>
</dbReference>
<dbReference type="Pfam" id="PF02452">
    <property type="entry name" value="PemK_toxin"/>
    <property type="match status" value="1"/>
</dbReference>
<gene>
    <name evidence="4" type="ORF">GHK86_09230</name>
</gene>
<comment type="function">
    <text evidence="3">Toxic component of a type II toxin-antitoxin (TA) system.</text>
</comment>
<dbReference type="SUPFAM" id="SSF50118">
    <property type="entry name" value="Cell growth inhibitor/plasmid maintenance toxic component"/>
    <property type="match status" value="1"/>
</dbReference>
<protein>
    <recommendedName>
        <fullName evidence="3">mRNA interferase</fullName>
        <ecNumber evidence="3">3.1.-.-</ecNumber>
    </recommendedName>
</protein>
<evidence type="ECO:0000256" key="2">
    <source>
        <dbReference type="ARBA" id="ARBA00022649"/>
    </source>
</evidence>
<keyword evidence="3" id="KW-0540">Nuclease</keyword>